<sequence>MAFILVGSATNLILCPQVELDLSCQYEVEAFFASEKPEFVILAMAKAGGIHAYNTHPADFIAINLKIQTNIIDSTYHSGIKNTDKLLMFYLLCGLEHLNVGSGKEITIKELLS</sequence>
<proteinExistence type="predicted"/>
<feature type="domain" description="NAD-dependent epimerase/dehydratase" evidence="1">
    <location>
        <begin position="18"/>
        <end position="81"/>
    </location>
</feature>
<dbReference type="GO" id="GO:0050577">
    <property type="term" value="F:GDP-L-fucose synthase activity"/>
    <property type="evidence" value="ECO:0007669"/>
    <property type="project" value="TreeGrafter"/>
</dbReference>
<name>A0A4P1REN8_LUPAN</name>
<dbReference type="Gramene" id="OIW09599">
    <property type="protein sequence ID" value="OIW09599"/>
    <property type="gene ID" value="TanjilG_28198"/>
</dbReference>
<dbReference type="Proteomes" id="UP000188354">
    <property type="component" value="Chromosome LG06"/>
</dbReference>
<dbReference type="Pfam" id="PF01370">
    <property type="entry name" value="Epimerase"/>
    <property type="match status" value="1"/>
</dbReference>
<dbReference type="STRING" id="3871.A0A4P1REN8"/>
<protein>
    <recommendedName>
        <fullName evidence="1">NAD-dependent epimerase/dehydratase domain-containing protein</fullName>
    </recommendedName>
</protein>
<dbReference type="EMBL" id="CM007366">
    <property type="protein sequence ID" value="OIW09599.1"/>
    <property type="molecule type" value="Genomic_DNA"/>
</dbReference>
<evidence type="ECO:0000313" key="2">
    <source>
        <dbReference type="EMBL" id="OIW09599.1"/>
    </source>
</evidence>
<evidence type="ECO:0000259" key="1">
    <source>
        <dbReference type="Pfam" id="PF01370"/>
    </source>
</evidence>
<dbReference type="PANTHER" id="PTHR43238:SF1">
    <property type="entry name" value="GDP-L-FUCOSE SYNTHASE"/>
    <property type="match status" value="1"/>
</dbReference>
<dbReference type="InterPro" id="IPR001509">
    <property type="entry name" value="Epimerase_deHydtase"/>
</dbReference>
<organism evidence="2 3">
    <name type="scientific">Lupinus angustifolius</name>
    <name type="common">Narrow-leaved blue lupine</name>
    <dbReference type="NCBI Taxonomy" id="3871"/>
    <lineage>
        <taxon>Eukaryota</taxon>
        <taxon>Viridiplantae</taxon>
        <taxon>Streptophyta</taxon>
        <taxon>Embryophyta</taxon>
        <taxon>Tracheophyta</taxon>
        <taxon>Spermatophyta</taxon>
        <taxon>Magnoliopsida</taxon>
        <taxon>eudicotyledons</taxon>
        <taxon>Gunneridae</taxon>
        <taxon>Pentapetalae</taxon>
        <taxon>rosids</taxon>
        <taxon>fabids</taxon>
        <taxon>Fabales</taxon>
        <taxon>Fabaceae</taxon>
        <taxon>Papilionoideae</taxon>
        <taxon>50 kb inversion clade</taxon>
        <taxon>genistoids sensu lato</taxon>
        <taxon>core genistoids</taxon>
        <taxon>Genisteae</taxon>
        <taxon>Lupinus</taxon>
    </lineage>
</organism>
<evidence type="ECO:0000313" key="3">
    <source>
        <dbReference type="Proteomes" id="UP000188354"/>
    </source>
</evidence>
<dbReference type="Gene3D" id="3.40.50.720">
    <property type="entry name" value="NAD(P)-binding Rossmann-like Domain"/>
    <property type="match status" value="1"/>
</dbReference>
<keyword evidence="3" id="KW-1185">Reference proteome</keyword>
<accession>A0A4P1REN8</accession>
<gene>
    <name evidence="2" type="ORF">TanjilG_28198</name>
</gene>
<reference evidence="2 3" key="1">
    <citation type="journal article" date="2017" name="Plant Biotechnol. J.">
        <title>A comprehensive draft genome sequence for lupin (Lupinus angustifolius), an emerging health food: insights into plant-microbe interactions and legume evolution.</title>
        <authorList>
            <person name="Hane J.K."/>
            <person name="Ming Y."/>
            <person name="Kamphuis L.G."/>
            <person name="Nelson M.N."/>
            <person name="Garg G."/>
            <person name="Atkins C.A."/>
            <person name="Bayer P.E."/>
            <person name="Bravo A."/>
            <person name="Bringans S."/>
            <person name="Cannon S."/>
            <person name="Edwards D."/>
            <person name="Foley R."/>
            <person name="Gao L.L."/>
            <person name="Harrison M.J."/>
            <person name="Huang W."/>
            <person name="Hurgobin B."/>
            <person name="Li S."/>
            <person name="Liu C.W."/>
            <person name="McGrath A."/>
            <person name="Morahan G."/>
            <person name="Murray J."/>
            <person name="Weller J."/>
            <person name="Jian J."/>
            <person name="Singh K.B."/>
        </authorList>
    </citation>
    <scope>NUCLEOTIDE SEQUENCE [LARGE SCALE GENOMIC DNA]</scope>
    <source>
        <strain evidence="3">cv. Tanjil</strain>
        <tissue evidence="2">Whole plant</tissue>
    </source>
</reference>
<dbReference type="PANTHER" id="PTHR43238">
    <property type="entry name" value="GDP-L-FUCOSE SYNTHASE"/>
    <property type="match status" value="1"/>
</dbReference>
<dbReference type="AlphaFoldDB" id="A0A4P1REN8"/>